<evidence type="ECO:0000256" key="4">
    <source>
        <dbReference type="ARBA" id="ARBA00023136"/>
    </source>
</evidence>
<gene>
    <name evidence="6" type="ORF">K505DRAFT_238101</name>
</gene>
<evidence type="ECO:0000256" key="2">
    <source>
        <dbReference type="ARBA" id="ARBA00022692"/>
    </source>
</evidence>
<dbReference type="CDD" id="cd13965">
    <property type="entry name" value="PT_UbiA_3"/>
    <property type="match status" value="1"/>
</dbReference>
<feature type="transmembrane region" description="Helical" evidence="5">
    <location>
        <begin position="98"/>
        <end position="127"/>
    </location>
</feature>
<dbReference type="InterPro" id="IPR050475">
    <property type="entry name" value="Prenyltransferase_related"/>
</dbReference>
<dbReference type="InterPro" id="IPR000537">
    <property type="entry name" value="UbiA_prenyltransferase"/>
</dbReference>
<evidence type="ECO:0000256" key="1">
    <source>
        <dbReference type="ARBA" id="ARBA00004141"/>
    </source>
</evidence>
<name>A0A6A6XK53_9PLEO</name>
<dbReference type="Pfam" id="PF01040">
    <property type="entry name" value="UbiA"/>
    <property type="match status" value="1"/>
</dbReference>
<feature type="transmembrane region" description="Helical" evidence="5">
    <location>
        <begin position="139"/>
        <end position="161"/>
    </location>
</feature>
<reference evidence="6" key="1">
    <citation type="journal article" date="2020" name="Stud. Mycol.">
        <title>101 Dothideomycetes genomes: a test case for predicting lifestyles and emergence of pathogens.</title>
        <authorList>
            <person name="Haridas S."/>
            <person name="Albert R."/>
            <person name="Binder M."/>
            <person name="Bloem J."/>
            <person name="Labutti K."/>
            <person name="Salamov A."/>
            <person name="Andreopoulos B."/>
            <person name="Baker S."/>
            <person name="Barry K."/>
            <person name="Bills G."/>
            <person name="Bluhm B."/>
            <person name="Cannon C."/>
            <person name="Castanera R."/>
            <person name="Culley D."/>
            <person name="Daum C."/>
            <person name="Ezra D."/>
            <person name="Gonzalez J."/>
            <person name="Henrissat B."/>
            <person name="Kuo A."/>
            <person name="Liang C."/>
            <person name="Lipzen A."/>
            <person name="Lutzoni F."/>
            <person name="Magnuson J."/>
            <person name="Mondo S."/>
            <person name="Nolan M."/>
            <person name="Ohm R."/>
            <person name="Pangilinan J."/>
            <person name="Park H.-J."/>
            <person name="Ramirez L."/>
            <person name="Alfaro M."/>
            <person name="Sun H."/>
            <person name="Tritt A."/>
            <person name="Yoshinaga Y."/>
            <person name="Zwiers L.-H."/>
            <person name="Turgeon B."/>
            <person name="Goodwin S."/>
            <person name="Spatafora J."/>
            <person name="Crous P."/>
            <person name="Grigoriev I."/>
        </authorList>
    </citation>
    <scope>NUCLEOTIDE SEQUENCE</scope>
    <source>
        <strain evidence="6">CBS 109.77</strain>
    </source>
</reference>
<feature type="transmembrane region" description="Helical" evidence="5">
    <location>
        <begin position="12"/>
        <end position="32"/>
    </location>
</feature>
<accession>A0A6A6XK53</accession>
<dbReference type="PANTHER" id="PTHR42723">
    <property type="entry name" value="CHLOROPHYLL SYNTHASE"/>
    <property type="match status" value="1"/>
</dbReference>
<protein>
    <recommendedName>
        <fullName evidence="8">UbiA prenyltransferase</fullName>
    </recommendedName>
</protein>
<evidence type="ECO:0000313" key="6">
    <source>
        <dbReference type="EMBL" id="KAF2796255.1"/>
    </source>
</evidence>
<keyword evidence="2 5" id="KW-0812">Transmembrane</keyword>
<evidence type="ECO:0000256" key="5">
    <source>
        <dbReference type="SAM" id="Phobius"/>
    </source>
</evidence>
<comment type="subcellular location">
    <subcellularLocation>
        <location evidence="1">Membrane</location>
        <topology evidence="1">Multi-pass membrane protein</topology>
    </subcellularLocation>
</comment>
<keyword evidence="4 5" id="KW-0472">Membrane</keyword>
<keyword evidence="3 5" id="KW-1133">Transmembrane helix</keyword>
<dbReference type="GO" id="GO:0016765">
    <property type="term" value="F:transferase activity, transferring alkyl or aryl (other than methyl) groups"/>
    <property type="evidence" value="ECO:0007669"/>
    <property type="project" value="InterPro"/>
</dbReference>
<keyword evidence="7" id="KW-1185">Reference proteome</keyword>
<evidence type="ECO:0008006" key="8">
    <source>
        <dbReference type="Google" id="ProtNLM"/>
    </source>
</evidence>
<dbReference type="Proteomes" id="UP000799757">
    <property type="component" value="Unassembled WGS sequence"/>
</dbReference>
<dbReference type="AlphaFoldDB" id="A0A6A6XK53"/>
<organism evidence="6 7">
    <name type="scientific">Melanomma pulvis-pyrius CBS 109.77</name>
    <dbReference type="NCBI Taxonomy" id="1314802"/>
    <lineage>
        <taxon>Eukaryota</taxon>
        <taxon>Fungi</taxon>
        <taxon>Dikarya</taxon>
        <taxon>Ascomycota</taxon>
        <taxon>Pezizomycotina</taxon>
        <taxon>Dothideomycetes</taxon>
        <taxon>Pleosporomycetidae</taxon>
        <taxon>Pleosporales</taxon>
        <taxon>Melanommataceae</taxon>
        <taxon>Melanomma</taxon>
    </lineage>
</organism>
<feature type="transmembrane region" description="Helical" evidence="5">
    <location>
        <begin position="173"/>
        <end position="193"/>
    </location>
</feature>
<feature type="non-terminal residue" evidence="6">
    <location>
        <position position="1"/>
    </location>
</feature>
<sequence length="355" mass="38466">LHTLYLFTANDIPTFLFPTTLFALFASLSGPLLTSNPSPSILSLLSRIPLAFIITWSNLLIFDVSNQRAPSAVAEDAINKPQRPLPSGRITPSASRHLLLVAIPIVLALGWSAGCWQETLLLLTMTWMYNDLQGCDDHFLLRNFLIAVGYGLYSSLALRALLGKGHTINSTGWQWIVFITMVMFVTQHICDIKDAEGDRVRGRKSAPIVLGDEMVRWTVAVPVLVCSVAGPWLFGLGVSSYLSTSVVGGIVAGRTILCRDLKADKLTWKIWAFWTCWLFALPLVKNPEVVLSAWEAVKGMLCPGGDCSGGLNLVAVGSVAMAVKGKRMYDLGGGGELHGNGSMTVPILRVEGVVL</sequence>
<dbReference type="OrthoDB" id="434972at2759"/>
<dbReference type="PANTHER" id="PTHR42723:SF1">
    <property type="entry name" value="CHLOROPHYLL SYNTHASE, CHLOROPLASTIC"/>
    <property type="match status" value="1"/>
</dbReference>
<evidence type="ECO:0000313" key="7">
    <source>
        <dbReference type="Proteomes" id="UP000799757"/>
    </source>
</evidence>
<proteinExistence type="predicted"/>
<dbReference type="GO" id="GO:0016020">
    <property type="term" value="C:membrane"/>
    <property type="evidence" value="ECO:0007669"/>
    <property type="project" value="UniProtKB-SubCell"/>
</dbReference>
<feature type="transmembrane region" description="Helical" evidence="5">
    <location>
        <begin position="240"/>
        <end position="257"/>
    </location>
</feature>
<evidence type="ECO:0000256" key="3">
    <source>
        <dbReference type="ARBA" id="ARBA00022989"/>
    </source>
</evidence>
<feature type="transmembrane region" description="Helical" evidence="5">
    <location>
        <begin position="44"/>
        <end position="62"/>
    </location>
</feature>
<dbReference type="EMBL" id="MU001835">
    <property type="protein sequence ID" value="KAF2796255.1"/>
    <property type="molecule type" value="Genomic_DNA"/>
</dbReference>